<dbReference type="Gene3D" id="3.40.50.1110">
    <property type="entry name" value="SGNH hydrolase"/>
    <property type="match status" value="1"/>
</dbReference>
<evidence type="ECO:0000313" key="4">
    <source>
        <dbReference type="Proteomes" id="UP000558488"/>
    </source>
</evidence>
<sequence length="465" mass="53303">MTIKESSLHKHLSADPLRAKKGAGPLDLGAMAQLLSSEVQQLLHNKFVVILGDSIQRSVYKDLVLLLQEDRLLTFDQLKVKGEPSFEQDKLVEGGTKDIMSNSTGYREVREFCTGHHLVRFYFLTRVYSEYVRAVLEELQAHEHTPDLVIMNSCLWDISRYGPDWCSSYWENLESLFQHLSQALPESCLVVWNTAMPLGKKVKGGFLPKEQPSTSKARIRKVIEANYYSYVLAKEYNLDVLDLHFHFRHAKEHRHSDGVHWDRHAHRRLSQLLLAHVADAWGVELPQRQPASQWTKCDPARAARPSQRLERHSQSSRGLTAAPPPSSLLPPPRHSPLLPLPAPRPSLSPLLPSPPLPLPCHPAMRPQVLLYPQDPYFYSDQPSPSDQFFFSNFHPTQTGFDLENDLVFDPQPPRALFPTPYYQQQAPVVHRGFPRNLPPGPYLPWRQLPKPYRRQARGYPEPRPH</sequence>
<proteinExistence type="inferred from homology"/>
<dbReference type="PANTHER" id="PTHR14469">
    <property type="entry name" value="SARCOMA ANTIGEN NY-SAR-23"/>
    <property type="match status" value="1"/>
</dbReference>
<dbReference type="Proteomes" id="UP000558488">
    <property type="component" value="Unassembled WGS sequence"/>
</dbReference>
<gene>
    <name evidence="3" type="ORF">mPipKuh1_013199</name>
</gene>
<comment type="caution">
    <text evidence="3">The sequence shown here is derived from an EMBL/GenBank/DDBJ whole genome shotgun (WGS) entry which is preliminary data.</text>
</comment>
<evidence type="ECO:0000256" key="1">
    <source>
        <dbReference type="ARBA" id="ARBA00037957"/>
    </source>
</evidence>
<dbReference type="AlphaFoldDB" id="A0A7J7ZL60"/>
<feature type="compositionally biased region" description="Pro residues" evidence="2">
    <location>
        <begin position="322"/>
        <end position="342"/>
    </location>
</feature>
<reference evidence="3 4" key="1">
    <citation type="journal article" date="2020" name="Nature">
        <title>Six reference-quality genomes reveal evolution of bat adaptations.</title>
        <authorList>
            <person name="Jebb D."/>
            <person name="Huang Z."/>
            <person name="Pippel M."/>
            <person name="Hughes G.M."/>
            <person name="Lavrichenko K."/>
            <person name="Devanna P."/>
            <person name="Winkler S."/>
            <person name="Jermiin L.S."/>
            <person name="Skirmuntt E.C."/>
            <person name="Katzourakis A."/>
            <person name="Burkitt-Gray L."/>
            <person name="Ray D.A."/>
            <person name="Sullivan K.A.M."/>
            <person name="Roscito J.G."/>
            <person name="Kirilenko B.M."/>
            <person name="Davalos L.M."/>
            <person name="Corthals A.P."/>
            <person name="Power M.L."/>
            <person name="Jones G."/>
            <person name="Ransome R.D."/>
            <person name="Dechmann D.K.N."/>
            <person name="Locatelli A.G."/>
            <person name="Puechmaille S.J."/>
            <person name="Fedrigo O."/>
            <person name="Jarvis E.D."/>
            <person name="Hiller M."/>
            <person name="Vernes S.C."/>
            <person name="Myers E.W."/>
            <person name="Teeling E.C."/>
        </authorList>
    </citation>
    <scope>NUCLEOTIDE SEQUENCE [LARGE SCALE GENOMIC DNA]</scope>
    <source>
        <strain evidence="3">MPipKuh1</strain>
        <tissue evidence="3">Flight muscle</tissue>
    </source>
</reference>
<comment type="similarity">
    <text evidence="1">Belongs to the PC-esterase family.</text>
</comment>
<organism evidence="3 4">
    <name type="scientific">Pipistrellus kuhlii</name>
    <name type="common">Kuhl's pipistrelle</name>
    <dbReference type="NCBI Taxonomy" id="59472"/>
    <lineage>
        <taxon>Eukaryota</taxon>
        <taxon>Metazoa</taxon>
        <taxon>Chordata</taxon>
        <taxon>Craniata</taxon>
        <taxon>Vertebrata</taxon>
        <taxon>Euteleostomi</taxon>
        <taxon>Mammalia</taxon>
        <taxon>Eutheria</taxon>
        <taxon>Laurasiatheria</taxon>
        <taxon>Chiroptera</taxon>
        <taxon>Yangochiroptera</taxon>
        <taxon>Vespertilionidae</taxon>
        <taxon>Pipistrellus</taxon>
    </lineage>
</organism>
<feature type="region of interest" description="Disordered" evidence="2">
    <location>
        <begin position="292"/>
        <end position="342"/>
    </location>
</feature>
<dbReference type="PANTHER" id="PTHR14469:SF1">
    <property type="entry name" value="PC-ESTERASE DOMAIN-CONTAINING PROTEIN 1B"/>
    <property type="match status" value="1"/>
</dbReference>
<dbReference type="OrthoDB" id="9975373at2759"/>
<evidence type="ECO:0000313" key="3">
    <source>
        <dbReference type="EMBL" id="KAF6374871.1"/>
    </source>
</evidence>
<accession>A0A7J7ZL60</accession>
<dbReference type="InterPro" id="IPR036514">
    <property type="entry name" value="SGNH_hydro_sf"/>
</dbReference>
<evidence type="ECO:0000256" key="2">
    <source>
        <dbReference type="SAM" id="MobiDB-lite"/>
    </source>
</evidence>
<protein>
    <submittedName>
        <fullName evidence="3">PC-esterase domain containing 1B</fullName>
    </submittedName>
</protein>
<dbReference type="EMBL" id="JACAGB010000003">
    <property type="protein sequence ID" value="KAF6374871.1"/>
    <property type="molecule type" value="Genomic_DNA"/>
</dbReference>
<dbReference type="SUPFAM" id="SSF52266">
    <property type="entry name" value="SGNH hydrolase"/>
    <property type="match status" value="1"/>
</dbReference>
<name>A0A7J7ZL60_PIPKU</name>
<keyword evidence="4" id="KW-1185">Reference proteome</keyword>